<evidence type="ECO:0000313" key="2">
    <source>
        <dbReference type="EMBL" id="TDL83671.1"/>
    </source>
</evidence>
<reference evidence="2 3" key="1">
    <citation type="submission" date="2019-03" db="EMBL/GenBank/DDBJ databases">
        <title>Primorskyibacter sp. SS33 isolated from sediments.</title>
        <authorList>
            <person name="Xunke S."/>
        </authorList>
    </citation>
    <scope>NUCLEOTIDE SEQUENCE [LARGE SCALE GENOMIC DNA]</scope>
    <source>
        <strain evidence="2 3">SS33</strain>
    </source>
</reference>
<dbReference type="Pfam" id="PF12277">
    <property type="entry name" value="DUF3618"/>
    <property type="match status" value="1"/>
</dbReference>
<dbReference type="Proteomes" id="UP000295701">
    <property type="component" value="Unassembled WGS sequence"/>
</dbReference>
<feature type="compositionally biased region" description="Pro residues" evidence="1">
    <location>
        <begin position="110"/>
        <end position="122"/>
    </location>
</feature>
<protein>
    <submittedName>
        <fullName evidence="2">DUF3618 domain-containing protein</fullName>
    </submittedName>
</protein>
<evidence type="ECO:0000313" key="3">
    <source>
        <dbReference type="Proteomes" id="UP000295701"/>
    </source>
</evidence>
<feature type="compositionally biased region" description="Basic and acidic residues" evidence="1">
    <location>
        <begin position="313"/>
        <end position="324"/>
    </location>
</feature>
<dbReference type="OrthoDB" id="7471221at2"/>
<proteinExistence type="predicted"/>
<dbReference type="EMBL" id="SNAA01000002">
    <property type="protein sequence ID" value="TDL83671.1"/>
    <property type="molecule type" value="Genomic_DNA"/>
</dbReference>
<evidence type="ECO:0000256" key="1">
    <source>
        <dbReference type="SAM" id="MobiDB-lite"/>
    </source>
</evidence>
<organism evidence="2 3">
    <name type="scientific">Palleronia sediminis</name>
    <dbReference type="NCBI Taxonomy" id="2547833"/>
    <lineage>
        <taxon>Bacteria</taxon>
        <taxon>Pseudomonadati</taxon>
        <taxon>Pseudomonadota</taxon>
        <taxon>Alphaproteobacteria</taxon>
        <taxon>Rhodobacterales</taxon>
        <taxon>Roseobacteraceae</taxon>
        <taxon>Palleronia</taxon>
    </lineage>
</organism>
<feature type="region of interest" description="Disordered" evidence="1">
    <location>
        <begin position="84"/>
        <end position="206"/>
    </location>
</feature>
<name>A0A4R6AHJ1_9RHOB</name>
<feature type="compositionally biased region" description="Basic and acidic residues" evidence="1">
    <location>
        <begin position="138"/>
        <end position="147"/>
    </location>
</feature>
<feature type="region of interest" description="Disordered" evidence="1">
    <location>
        <begin position="306"/>
        <end position="361"/>
    </location>
</feature>
<feature type="compositionally biased region" description="Basic and acidic residues" evidence="1">
    <location>
        <begin position="91"/>
        <end position="106"/>
    </location>
</feature>
<keyword evidence="3" id="KW-1185">Reference proteome</keyword>
<sequence length="361" mass="38540">MTNDTRSPDEIERDIESRRSDLSSNLDALQDKFSLDTMVRQLGDQFREHGGDLGKSITEQVKANPIPLALTGIGLAWLMMGNSQKPATRSHGVDQEDDYRRSRLDAGRPYTPPSAGIPPRGPVPAWADDDDMGYADRSPTRPTHDTGLRSAGMGTGSTQSAMPGSSTGYTSSPGSTSAPVSDASDDGDGRMARARQRLSEGTENLSEEARKRVIAARQRAVEMRRSTMRSVQSGSDAAADFYEQQPLVIGALALAVGAALGGALPRTRMEDDAMGDQSDALIREAEAIFEEERAKAEKVVKAAADEANTIASETKDEMDREAPGDRTAAQAAGDKAAESAQRVADRAKSTAEDENLGKPQS</sequence>
<feature type="region of interest" description="Disordered" evidence="1">
    <location>
        <begin position="1"/>
        <end position="25"/>
    </location>
</feature>
<accession>A0A4R6AHJ1</accession>
<dbReference type="AlphaFoldDB" id="A0A4R6AHJ1"/>
<feature type="compositionally biased region" description="Low complexity" evidence="1">
    <location>
        <begin position="163"/>
        <end position="179"/>
    </location>
</feature>
<comment type="caution">
    <text evidence="2">The sequence shown here is derived from an EMBL/GenBank/DDBJ whole genome shotgun (WGS) entry which is preliminary data.</text>
</comment>
<gene>
    <name evidence="2" type="ORF">E2L08_03240</name>
</gene>
<dbReference type="InterPro" id="IPR022062">
    <property type="entry name" value="DUF3618"/>
</dbReference>
<dbReference type="RefSeq" id="WP_133395624.1">
    <property type="nucleotide sequence ID" value="NZ_SNAA01000002.1"/>
</dbReference>
<feature type="compositionally biased region" description="Basic and acidic residues" evidence="1">
    <location>
        <begin position="1"/>
        <end position="21"/>
    </location>
</feature>